<accession>A0A445L5A9</accession>
<feature type="transmembrane region" description="Helical" evidence="6">
    <location>
        <begin position="123"/>
        <end position="145"/>
    </location>
</feature>
<evidence type="ECO:0000256" key="1">
    <source>
        <dbReference type="ARBA" id="ARBA00004141"/>
    </source>
</evidence>
<keyword evidence="9" id="KW-1185">Reference proteome</keyword>
<evidence type="ECO:0000256" key="3">
    <source>
        <dbReference type="ARBA" id="ARBA00022692"/>
    </source>
</evidence>
<sequence>MKMKEVACQAKVIGTIVTFGGTVTSQKNDDLELVHRWIVVKFEYHVRNTIPSILTVEKSLATRVCFVGALQSSIVAAIAERHHPHAWALGWDTRLFAPAYAGIVTSGVQYYIQGMVIKSMGPVIVTAFNPLRMIIITTLACIVLSEQLYLGSIIGAIVVVLGLYLVVWGKYKECHGRSMPPSPEKDNFLEDQRQLSVTVPKNDTNDNKG</sequence>
<dbReference type="EMBL" id="QZWG01000004">
    <property type="protein sequence ID" value="RZC18274.1"/>
    <property type="molecule type" value="Genomic_DNA"/>
</dbReference>
<comment type="caution">
    <text evidence="8">The sequence shown here is derived from an EMBL/GenBank/DDBJ whole genome shotgun (WGS) entry which is preliminary data.</text>
</comment>
<feature type="transmembrane region" description="Helical" evidence="6">
    <location>
        <begin position="151"/>
        <end position="169"/>
    </location>
</feature>
<dbReference type="Pfam" id="PF00892">
    <property type="entry name" value="EamA"/>
    <property type="match status" value="1"/>
</dbReference>
<proteinExistence type="inferred from homology"/>
<evidence type="ECO:0000256" key="4">
    <source>
        <dbReference type="ARBA" id="ARBA00022989"/>
    </source>
</evidence>
<keyword evidence="4 6" id="KW-1133">Transmembrane helix</keyword>
<dbReference type="InterPro" id="IPR030184">
    <property type="entry name" value="WAT1-related"/>
</dbReference>
<evidence type="ECO:0000313" key="8">
    <source>
        <dbReference type="EMBL" id="RZC18274.1"/>
    </source>
</evidence>
<evidence type="ECO:0000256" key="6">
    <source>
        <dbReference type="RuleBase" id="RU363077"/>
    </source>
</evidence>
<gene>
    <name evidence="8" type="ORF">D0Y65_010767</name>
</gene>
<protein>
    <recommendedName>
        <fullName evidence="6">WAT1-related protein</fullName>
    </recommendedName>
</protein>
<dbReference type="PANTHER" id="PTHR31218">
    <property type="entry name" value="WAT1-RELATED PROTEIN"/>
    <property type="match status" value="1"/>
</dbReference>
<comment type="subcellular location">
    <subcellularLocation>
        <location evidence="1 6">Membrane</location>
        <topology evidence="1 6">Multi-pass membrane protein</topology>
    </subcellularLocation>
</comment>
<feature type="domain" description="EamA" evidence="7">
    <location>
        <begin position="64"/>
        <end position="167"/>
    </location>
</feature>
<organism evidence="8 9">
    <name type="scientific">Glycine soja</name>
    <name type="common">Wild soybean</name>
    <dbReference type="NCBI Taxonomy" id="3848"/>
    <lineage>
        <taxon>Eukaryota</taxon>
        <taxon>Viridiplantae</taxon>
        <taxon>Streptophyta</taxon>
        <taxon>Embryophyta</taxon>
        <taxon>Tracheophyta</taxon>
        <taxon>Spermatophyta</taxon>
        <taxon>Magnoliopsida</taxon>
        <taxon>eudicotyledons</taxon>
        <taxon>Gunneridae</taxon>
        <taxon>Pentapetalae</taxon>
        <taxon>rosids</taxon>
        <taxon>fabids</taxon>
        <taxon>Fabales</taxon>
        <taxon>Fabaceae</taxon>
        <taxon>Papilionoideae</taxon>
        <taxon>50 kb inversion clade</taxon>
        <taxon>NPAAA clade</taxon>
        <taxon>indigoferoid/millettioid clade</taxon>
        <taxon>Phaseoleae</taxon>
        <taxon>Glycine</taxon>
        <taxon>Glycine subgen. Soja</taxon>
    </lineage>
</organism>
<dbReference type="Proteomes" id="UP000289340">
    <property type="component" value="Chromosome 4"/>
</dbReference>
<evidence type="ECO:0000256" key="5">
    <source>
        <dbReference type="ARBA" id="ARBA00023136"/>
    </source>
</evidence>
<dbReference type="GO" id="GO:0016020">
    <property type="term" value="C:membrane"/>
    <property type="evidence" value="ECO:0007669"/>
    <property type="project" value="UniProtKB-SubCell"/>
</dbReference>
<evidence type="ECO:0000256" key="2">
    <source>
        <dbReference type="ARBA" id="ARBA00007635"/>
    </source>
</evidence>
<reference evidence="8 9" key="1">
    <citation type="submission" date="2018-09" db="EMBL/GenBank/DDBJ databases">
        <title>A high-quality reference genome of wild soybean provides a powerful tool to mine soybean genomes.</title>
        <authorList>
            <person name="Xie M."/>
            <person name="Chung C.Y.L."/>
            <person name="Li M.-W."/>
            <person name="Wong F.-L."/>
            <person name="Chan T.-F."/>
            <person name="Lam H.-M."/>
        </authorList>
    </citation>
    <scope>NUCLEOTIDE SEQUENCE [LARGE SCALE GENOMIC DNA]</scope>
    <source>
        <strain evidence="9">cv. W05</strain>
        <tissue evidence="8">Hypocotyl of etiolated seedlings</tissue>
    </source>
</reference>
<keyword evidence="5 6" id="KW-0472">Membrane</keyword>
<dbReference type="GO" id="GO:0022857">
    <property type="term" value="F:transmembrane transporter activity"/>
    <property type="evidence" value="ECO:0007669"/>
    <property type="project" value="InterPro"/>
</dbReference>
<comment type="caution">
    <text evidence="6">Lacks conserved residue(s) required for the propagation of feature annotation.</text>
</comment>
<dbReference type="InterPro" id="IPR000620">
    <property type="entry name" value="EamA_dom"/>
</dbReference>
<dbReference type="AlphaFoldDB" id="A0A445L5A9"/>
<name>A0A445L5A9_GLYSO</name>
<dbReference type="SUPFAM" id="SSF103481">
    <property type="entry name" value="Multidrug resistance efflux transporter EmrE"/>
    <property type="match status" value="1"/>
</dbReference>
<evidence type="ECO:0000313" key="9">
    <source>
        <dbReference type="Proteomes" id="UP000289340"/>
    </source>
</evidence>
<dbReference type="InterPro" id="IPR037185">
    <property type="entry name" value="EmrE-like"/>
</dbReference>
<comment type="similarity">
    <text evidence="2 6">Belongs to the drug/metabolite transporter (DMT) superfamily. Plant drug/metabolite exporter (P-DME) (TC 2.A.7.4) family.</text>
</comment>
<keyword evidence="3 6" id="KW-0812">Transmembrane</keyword>
<evidence type="ECO:0000259" key="7">
    <source>
        <dbReference type="Pfam" id="PF00892"/>
    </source>
</evidence>